<dbReference type="PROSITE" id="PS50044">
    <property type="entry name" value="SIGMA54_3"/>
    <property type="match status" value="1"/>
</dbReference>
<evidence type="ECO:0000256" key="7">
    <source>
        <dbReference type="ARBA" id="ARBA00023125"/>
    </source>
</evidence>
<evidence type="ECO:0000256" key="8">
    <source>
        <dbReference type="ARBA" id="ARBA00023163"/>
    </source>
</evidence>
<evidence type="ECO:0000313" key="13">
    <source>
        <dbReference type="Proteomes" id="UP000737402"/>
    </source>
</evidence>
<dbReference type="InterPro" id="IPR000394">
    <property type="entry name" value="RNA_pol_sigma_54"/>
</dbReference>
<dbReference type="InterPro" id="IPR007634">
    <property type="entry name" value="RNA_pol_sigma_54_DNA-bd"/>
</dbReference>
<evidence type="ECO:0000256" key="3">
    <source>
        <dbReference type="ARBA" id="ARBA00022679"/>
    </source>
</evidence>
<evidence type="ECO:0000313" key="12">
    <source>
        <dbReference type="EMBL" id="MBM7618299.1"/>
    </source>
</evidence>
<sequence length="443" mass="51310">MKQSVGLYQEQTLKLAMTQELKQAITLLQYSSHELLDFLQEQSLENPLLELKELEAPREFAASRVKRLRQRSKAGAKQGFSIENFSRHGETLHHHLKQQLLDSGLAENPLQLIKRMIDYIDENGYLQEETKTIAQQLRVPTHEVEQAIAGIQSLEPAGVGAKDLKECLLLQLRRLPNRSHLAEKILEEDFTLFAEKAWKTLAKKHDISLKEIQEVHDEIVKLHPRPGNLYETTEKPRYIIPDLIVQQLHHQFVVSLNEEIVPQIAINEKYKSSLSSQGEVDAYLQEKLQQCQWIVKSIEHRKYTLVKVMEEIVSAQLSFFLNGPSFLKPLTLKDIAERLNVHESTVSRATKEKYVQTPFGLFELKYFFSQSLTGQFDEEKSTKQVQQLVEELVKAEDKRKPLSDQQLTNLLQKEYSIAISRRTVAKYRDLLNIPSSSMRKRYD</sequence>
<keyword evidence="3" id="KW-0808">Transferase</keyword>
<keyword evidence="5" id="KW-0805">Transcription regulation</keyword>
<dbReference type="PROSITE" id="PS00718">
    <property type="entry name" value="SIGMA54_2"/>
    <property type="match status" value="1"/>
</dbReference>
<evidence type="ECO:0000256" key="5">
    <source>
        <dbReference type="ARBA" id="ARBA00023015"/>
    </source>
</evidence>
<keyword evidence="9" id="KW-0175">Coiled coil</keyword>
<evidence type="ECO:0000259" key="11">
    <source>
        <dbReference type="Pfam" id="PF04963"/>
    </source>
</evidence>
<evidence type="ECO:0000256" key="2">
    <source>
        <dbReference type="ARBA" id="ARBA00022478"/>
    </source>
</evidence>
<dbReference type="PANTHER" id="PTHR32248:SF4">
    <property type="entry name" value="RNA POLYMERASE SIGMA-54 FACTOR"/>
    <property type="match status" value="1"/>
</dbReference>
<dbReference type="Proteomes" id="UP000737402">
    <property type="component" value="Unassembled WGS sequence"/>
</dbReference>
<dbReference type="PIRSF" id="PIRSF000774">
    <property type="entry name" value="RpoN"/>
    <property type="match status" value="1"/>
</dbReference>
<dbReference type="PROSITE" id="PS00717">
    <property type="entry name" value="SIGMA54_1"/>
    <property type="match status" value="1"/>
</dbReference>
<reference evidence="12 13" key="1">
    <citation type="submission" date="2021-01" db="EMBL/GenBank/DDBJ databases">
        <title>Genomic Encyclopedia of Type Strains, Phase IV (KMG-IV): sequencing the most valuable type-strain genomes for metagenomic binning, comparative biology and taxonomic classification.</title>
        <authorList>
            <person name="Goeker M."/>
        </authorList>
    </citation>
    <scope>NUCLEOTIDE SEQUENCE [LARGE SCALE GENOMIC DNA]</scope>
    <source>
        <strain evidence="12 13">DSM 25879</strain>
    </source>
</reference>
<keyword evidence="4" id="KW-0548">Nucleotidyltransferase</keyword>
<evidence type="ECO:0000256" key="1">
    <source>
        <dbReference type="ARBA" id="ARBA00008798"/>
    </source>
</evidence>
<comment type="caution">
    <text evidence="12">The sequence shown here is derived from an EMBL/GenBank/DDBJ whole genome shotgun (WGS) entry which is preliminary data.</text>
</comment>
<feature type="coiled-coil region" evidence="9">
    <location>
        <begin position="378"/>
        <end position="405"/>
    </location>
</feature>
<dbReference type="Pfam" id="PF04963">
    <property type="entry name" value="Sigma54_CBD"/>
    <property type="match status" value="1"/>
</dbReference>
<evidence type="ECO:0000256" key="9">
    <source>
        <dbReference type="SAM" id="Coils"/>
    </source>
</evidence>
<feature type="domain" description="RNA polymerase sigma factor 54 DNA-binding" evidence="10">
    <location>
        <begin position="282"/>
        <end position="441"/>
    </location>
</feature>
<dbReference type="PRINTS" id="PR00045">
    <property type="entry name" value="SIGMA54FCT"/>
</dbReference>
<evidence type="ECO:0000259" key="10">
    <source>
        <dbReference type="Pfam" id="PF04552"/>
    </source>
</evidence>
<dbReference type="Gene3D" id="1.10.10.60">
    <property type="entry name" value="Homeodomain-like"/>
    <property type="match status" value="1"/>
</dbReference>
<keyword evidence="13" id="KW-1185">Reference proteome</keyword>
<dbReference type="EMBL" id="JAFBED010000001">
    <property type="protein sequence ID" value="MBM7618299.1"/>
    <property type="molecule type" value="Genomic_DNA"/>
</dbReference>
<organism evidence="12 13">
    <name type="scientific">Sutcliffiella tianshenii</name>
    <dbReference type="NCBI Taxonomy" id="1463404"/>
    <lineage>
        <taxon>Bacteria</taxon>
        <taxon>Bacillati</taxon>
        <taxon>Bacillota</taxon>
        <taxon>Bacilli</taxon>
        <taxon>Bacillales</taxon>
        <taxon>Bacillaceae</taxon>
        <taxon>Sutcliffiella</taxon>
    </lineage>
</organism>
<accession>A0ABS2NUH2</accession>
<keyword evidence="2" id="KW-0240">DNA-directed RNA polymerase</keyword>
<dbReference type="NCBIfam" id="TIGR02395">
    <property type="entry name" value="rpoN_sigma"/>
    <property type="match status" value="1"/>
</dbReference>
<comment type="similarity">
    <text evidence="1">Belongs to the sigma-54 factor family.</text>
</comment>
<keyword evidence="6" id="KW-0731">Sigma factor</keyword>
<dbReference type="PANTHER" id="PTHR32248">
    <property type="entry name" value="RNA POLYMERASE SIGMA-54 FACTOR"/>
    <property type="match status" value="1"/>
</dbReference>
<dbReference type="Gene3D" id="1.10.10.1330">
    <property type="entry name" value="RNA polymerase sigma-54 factor, core-binding domain"/>
    <property type="match status" value="1"/>
</dbReference>
<dbReference type="InterPro" id="IPR007046">
    <property type="entry name" value="RNA_pol_sigma_54_core-bd"/>
</dbReference>
<keyword evidence="8" id="KW-0804">Transcription</keyword>
<proteinExistence type="inferred from homology"/>
<dbReference type="RefSeq" id="WP_204412508.1">
    <property type="nucleotide sequence ID" value="NZ_JAFBED010000001.1"/>
</dbReference>
<name>A0ABS2NUH2_9BACI</name>
<protein>
    <submittedName>
        <fullName evidence="12">RNA polymerase sigma-54 factor</fullName>
    </submittedName>
</protein>
<evidence type="ECO:0000256" key="6">
    <source>
        <dbReference type="ARBA" id="ARBA00023082"/>
    </source>
</evidence>
<dbReference type="Pfam" id="PF04552">
    <property type="entry name" value="Sigma54_DBD"/>
    <property type="match status" value="1"/>
</dbReference>
<keyword evidence="7" id="KW-0238">DNA-binding</keyword>
<gene>
    <name evidence="12" type="ORF">JOC95_000141</name>
</gene>
<evidence type="ECO:0000256" key="4">
    <source>
        <dbReference type="ARBA" id="ARBA00022695"/>
    </source>
</evidence>
<dbReference type="Pfam" id="PF00309">
    <property type="entry name" value="Sigma54_AID"/>
    <property type="match status" value="1"/>
</dbReference>
<dbReference type="InterPro" id="IPR038709">
    <property type="entry name" value="RpoN_core-bd_sf"/>
</dbReference>
<feature type="domain" description="RNA polymerase sigma factor 54 core-binding" evidence="11">
    <location>
        <begin position="82"/>
        <end position="270"/>
    </location>
</feature>